<feature type="domain" description="GIY-YIG" evidence="2">
    <location>
        <begin position="12"/>
        <end position="97"/>
    </location>
</feature>
<dbReference type="InterPro" id="IPR000305">
    <property type="entry name" value="GIY-YIG_endonuc"/>
</dbReference>
<dbReference type="PROSITE" id="PS50164">
    <property type="entry name" value="GIY_YIG"/>
    <property type="match status" value="1"/>
</dbReference>
<organism evidence="3 4">
    <name type="scientific">Leucobacter albus</name>
    <dbReference type="NCBI Taxonomy" id="272210"/>
    <lineage>
        <taxon>Bacteria</taxon>
        <taxon>Bacillati</taxon>
        <taxon>Actinomycetota</taxon>
        <taxon>Actinomycetes</taxon>
        <taxon>Micrococcales</taxon>
        <taxon>Microbacteriaceae</taxon>
        <taxon>Leucobacter</taxon>
    </lineage>
</organism>
<evidence type="ECO:0000313" key="4">
    <source>
        <dbReference type="Proteomes" id="UP001597181"/>
    </source>
</evidence>
<proteinExistence type="predicted"/>
<protein>
    <recommendedName>
        <fullName evidence="2">GIY-YIG domain-containing protein</fullName>
    </recommendedName>
</protein>
<comment type="caution">
    <text evidence="3">The sequence shown here is derived from an EMBL/GenBank/DDBJ whole genome shotgun (WGS) entry which is preliminary data.</text>
</comment>
<evidence type="ECO:0000256" key="1">
    <source>
        <dbReference type="SAM" id="MobiDB-lite"/>
    </source>
</evidence>
<dbReference type="RefSeq" id="WP_343961884.1">
    <property type="nucleotide sequence ID" value="NZ_BAAAKZ010000013.1"/>
</dbReference>
<evidence type="ECO:0000259" key="2">
    <source>
        <dbReference type="PROSITE" id="PS50164"/>
    </source>
</evidence>
<sequence length="214" mass="24867">MNEPTQLELNSNYGYIYEIECLLTGHLYIGKHTPKPNEDWRTYLGSSKALRSDQRYFGKEYFTKRLIEWADSAHDLALKEERAIHALVNSGKQHYNFSSEDGYLYALTPEAARTMTIHRLSYRNLKGLKDQRSLLIDQIVADPTNADIYRERVKLFSDAVEILYFRAELHRAIKEADLRTSAKPEQLKTTTSCARMPKNRHSESTPSWRSDLGY</sequence>
<reference evidence="4" key="1">
    <citation type="journal article" date="2019" name="Int. J. Syst. Evol. Microbiol.">
        <title>The Global Catalogue of Microorganisms (GCM) 10K type strain sequencing project: providing services to taxonomists for standard genome sequencing and annotation.</title>
        <authorList>
            <consortium name="The Broad Institute Genomics Platform"/>
            <consortium name="The Broad Institute Genome Sequencing Center for Infectious Disease"/>
            <person name="Wu L."/>
            <person name="Ma J."/>
        </authorList>
    </citation>
    <scope>NUCLEOTIDE SEQUENCE [LARGE SCALE GENOMIC DNA]</scope>
    <source>
        <strain evidence="4">CCUG 50213</strain>
    </source>
</reference>
<gene>
    <name evidence="3" type="ORF">ACFQ3U_08705</name>
</gene>
<keyword evidence="4" id="KW-1185">Reference proteome</keyword>
<dbReference type="Pfam" id="PF19835">
    <property type="entry name" value="SegE_GIY-YIG"/>
    <property type="match status" value="1"/>
</dbReference>
<feature type="region of interest" description="Disordered" evidence="1">
    <location>
        <begin position="181"/>
        <end position="214"/>
    </location>
</feature>
<dbReference type="Proteomes" id="UP001597181">
    <property type="component" value="Unassembled WGS sequence"/>
</dbReference>
<accession>A0ABW3TMM5</accession>
<dbReference type="InterPro" id="IPR045566">
    <property type="entry name" value="SegE-like_GIY-YIG"/>
</dbReference>
<dbReference type="Gene3D" id="3.40.1440.10">
    <property type="entry name" value="GIY-YIG endonuclease"/>
    <property type="match status" value="1"/>
</dbReference>
<name>A0ABW3TMM5_9MICO</name>
<dbReference type="InterPro" id="IPR035901">
    <property type="entry name" value="GIY-YIG_endonuc_sf"/>
</dbReference>
<evidence type="ECO:0000313" key="3">
    <source>
        <dbReference type="EMBL" id="MFD1201971.1"/>
    </source>
</evidence>
<dbReference type="EMBL" id="JBHTLY010000003">
    <property type="protein sequence ID" value="MFD1201971.1"/>
    <property type="molecule type" value="Genomic_DNA"/>
</dbReference>